<feature type="transmembrane region" description="Helical" evidence="9">
    <location>
        <begin position="294"/>
        <end position="312"/>
    </location>
</feature>
<evidence type="ECO:0000256" key="9">
    <source>
        <dbReference type="SAM" id="Phobius"/>
    </source>
</evidence>
<feature type="transmembrane region" description="Helical" evidence="9">
    <location>
        <begin position="324"/>
        <end position="346"/>
    </location>
</feature>
<evidence type="ECO:0000256" key="4">
    <source>
        <dbReference type="ARBA" id="ARBA00022692"/>
    </source>
</evidence>
<dbReference type="PIRSF" id="PIRSF037006">
    <property type="entry name" value="Wax_synthase"/>
    <property type="match status" value="1"/>
</dbReference>
<feature type="transmembrane region" description="Helical" evidence="9">
    <location>
        <begin position="42"/>
        <end position="75"/>
    </location>
</feature>
<dbReference type="Pfam" id="PF13813">
    <property type="entry name" value="MBOAT_2"/>
    <property type="match status" value="1"/>
</dbReference>
<evidence type="ECO:0000256" key="6">
    <source>
        <dbReference type="ARBA" id="ARBA00023136"/>
    </source>
</evidence>
<dbReference type="InParanoid" id="A0A200R304"/>
<evidence type="ECO:0000256" key="8">
    <source>
        <dbReference type="SAM" id="MobiDB-lite"/>
    </source>
</evidence>
<feature type="transmembrane region" description="Helical" evidence="9">
    <location>
        <begin position="263"/>
        <end position="288"/>
    </location>
</feature>
<keyword evidence="3" id="KW-0808">Transferase</keyword>
<keyword evidence="7" id="KW-0012">Acyltransferase</keyword>
<keyword evidence="5 9" id="KW-1133">Transmembrane helix</keyword>
<dbReference type="InterPro" id="IPR017088">
    <property type="entry name" value="Wax_synthase_Magnoliopsida"/>
</dbReference>
<evidence type="ECO:0000256" key="5">
    <source>
        <dbReference type="ARBA" id="ARBA00022989"/>
    </source>
</evidence>
<name>A0A200R304_MACCD</name>
<evidence type="ECO:0000313" key="12">
    <source>
        <dbReference type="Proteomes" id="UP000195402"/>
    </source>
</evidence>
<evidence type="ECO:0000256" key="3">
    <source>
        <dbReference type="ARBA" id="ARBA00022679"/>
    </source>
</evidence>
<dbReference type="PANTHER" id="PTHR31595">
    <property type="entry name" value="LONG-CHAIN-ALCOHOL O-FATTY-ACYLTRANSFERASE 3-RELATED"/>
    <property type="match status" value="1"/>
</dbReference>
<comment type="caution">
    <text evidence="11">The sequence shown here is derived from an EMBL/GenBank/DDBJ whole genome shotgun (WGS) entry which is preliminary data.</text>
</comment>
<gene>
    <name evidence="11" type="ORF">BVC80_9047g55</name>
</gene>
<comment type="subcellular location">
    <subcellularLocation>
        <location evidence="1">Membrane</location>
        <topology evidence="1">Multi-pass membrane protein</topology>
    </subcellularLocation>
</comment>
<keyword evidence="4 9" id="KW-0812">Transmembrane</keyword>
<keyword evidence="12" id="KW-1185">Reference proteome</keyword>
<dbReference type="InterPro" id="IPR032805">
    <property type="entry name" value="Wax_synthase_dom"/>
</dbReference>
<evidence type="ECO:0000256" key="1">
    <source>
        <dbReference type="ARBA" id="ARBA00004141"/>
    </source>
</evidence>
<dbReference type="OrthoDB" id="1077582at2759"/>
<dbReference type="PANTHER" id="PTHR31595:SF77">
    <property type="entry name" value="ACYL-COA--STEROL O-ACYLTRANSFERASE 1-LIKE"/>
    <property type="match status" value="1"/>
</dbReference>
<evidence type="ECO:0000256" key="7">
    <source>
        <dbReference type="ARBA" id="ARBA00023315"/>
    </source>
</evidence>
<dbReference type="STRING" id="56857.A0A200R304"/>
<dbReference type="EMBL" id="MVGT01000454">
    <property type="protein sequence ID" value="OVA17093.1"/>
    <property type="molecule type" value="Genomic_DNA"/>
</dbReference>
<protein>
    <recommendedName>
        <fullName evidence="10">Wax synthase domain-containing protein</fullName>
    </recommendedName>
</protein>
<evidence type="ECO:0000259" key="10">
    <source>
        <dbReference type="Pfam" id="PF13813"/>
    </source>
</evidence>
<evidence type="ECO:0000313" key="11">
    <source>
        <dbReference type="EMBL" id="OVA17093.1"/>
    </source>
</evidence>
<feature type="compositionally biased region" description="Low complexity" evidence="8">
    <location>
        <begin position="140"/>
        <end position="149"/>
    </location>
</feature>
<organism evidence="11 12">
    <name type="scientific">Macleaya cordata</name>
    <name type="common">Five-seeded plume-poppy</name>
    <name type="synonym">Bocconia cordata</name>
    <dbReference type="NCBI Taxonomy" id="56857"/>
    <lineage>
        <taxon>Eukaryota</taxon>
        <taxon>Viridiplantae</taxon>
        <taxon>Streptophyta</taxon>
        <taxon>Embryophyta</taxon>
        <taxon>Tracheophyta</taxon>
        <taxon>Spermatophyta</taxon>
        <taxon>Magnoliopsida</taxon>
        <taxon>Ranunculales</taxon>
        <taxon>Papaveraceae</taxon>
        <taxon>Papaveroideae</taxon>
        <taxon>Macleaya</taxon>
    </lineage>
</organism>
<keyword evidence="6 9" id="KW-0472">Membrane</keyword>
<dbReference type="InterPro" id="IPR044851">
    <property type="entry name" value="Wax_synthase"/>
</dbReference>
<accession>A0A200R304</accession>
<dbReference type="AlphaFoldDB" id="A0A200R304"/>
<feature type="domain" description="Wax synthase" evidence="10">
    <location>
        <begin position="216"/>
        <end position="302"/>
    </location>
</feature>
<feature type="transmembrane region" description="Helical" evidence="9">
    <location>
        <begin position="181"/>
        <end position="206"/>
    </location>
</feature>
<evidence type="ECO:0000256" key="2">
    <source>
        <dbReference type="ARBA" id="ARBA00007282"/>
    </source>
</evidence>
<dbReference type="OMA" id="ERWWCAR"/>
<dbReference type="GO" id="GO:0008374">
    <property type="term" value="F:O-acyltransferase activity"/>
    <property type="evidence" value="ECO:0007669"/>
    <property type="project" value="InterPro"/>
</dbReference>
<proteinExistence type="inferred from homology"/>
<sequence>MEVTIEHELQRFIEVWVTVFASLTYCYFISRSNIIPKGFIRLLSLLPIITIFTLLPFSLSSMIFSSPTGFLVGWLANFNLLLLAFDKGPLSSSSLSSNNISLPLFILLACLPIKIKQNPSPKIITKSSQNSTDDQNQILSSSSSSSSKSNKPHKSHLYYGIQGSVLALVLCVYEYKHYLHPNLILLLYCILVFSAVELFLAMFAVLPRLLVGLEMEPQFNYPLLSTSLQDFWGRRWNLTVSGLLRSTVYEPVRNICTHNLGRWWARTIGILSTFVVSGLMHELVFFYMGRLWPTWDVTWTFVLQGVCLILEIELKEALKSRFRLHRLVSGPLTIGFVVVTGMWLYFPVYGRVGVIVKMNEEIGILGEFVKGVAKKSWISVPGWNQSIYHVHTNSY</sequence>
<comment type="similarity">
    <text evidence="2">Belongs to the wax synthase family.</text>
</comment>
<dbReference type="Proteomes" id="UP000195402">
    <property type="component" value="Unassembled WGS sequence"/>
</dbReference>
<dbReference type="GO" id="GO:0016020">
    <property type="term" value="C:membrane"/>
    <property type="evidence" value="ECO:0007669"/>
    <property type="project" value="UniProtKB-SubCell"/>
</dbReference>
<feature type="transmembrane region" description="Helical" evidence="9">
    <location>
        <begin position="12"/>
        <end position="30"/>
    </location>
</feature>
<feature type="region of interest" description="Disordered" evidence="8">
    <location>
        <begin position="124"/>
        <end position="152"/>
    </location>
</feature>
<reference evidence="11 12" key="1">
    <citation type="journal article" date="2017" name="Mol. Plant">
        <title>The Genome of Medicinal Plant Macleaya cordata Provides New Insights into Benzylisoquinoline Alkaloids Metabolism.</title>
        <authorList>
            <person name="Liu X."/>
            <person name="Liu Y."/>
            <person name="Huang P."/>
            <person name="Ma Y."/>
            <person name="Qing Z."/>
            <person name="Tang Q."/>
            <person name="Cao H."/>
            <person name="Cheng P."/>
            <person name="Zheng Y."/>
            <person name="Yuan Z."/>
            <person name="Zhou Y."/>
            <person name="Liu J."/>
            <person name="Tang Z."/>
            <person name="Zhuo Y."/>
            <person name="Zhang Y."/>
            <person name="Yu L."/>
            <person name="Huang J."/>
            <person name="Yang P."/>
            <person name="Peng Q."/>
            <person name="Zhang J."/>
            <person name="Jiang W."/>
            <person name="Zhang Z."/>
            <person name="Lin K."/>
            <person name="Ro D.K."/>
            <person name="Chen X."/>
            <person name="Xiong X."/>
            <person name="Shang Y."/>
            <person name="Huang S."/>
            <person name="Zeng J."/>
        </authorList>
    </citation>
    <scope>NUCLEOTIDE SEQUENCE [LARGE SCALE GENOMIC DNA]</scope>
    <source>
        <strain evidence="12">cv. BLH2017</strain>
        <tissue evidence="11">Root</tissue>
    </source>
</reference>
<dbReference type="GO" id="GO:0006629">
    <property type="term" value="P:lipid metabolic process"/>
    <property type="evidence" value="ECO:0007669"/>
    <property type="project" value="InterPro"/>
</dbReference>
<feature type="compositionally biased region" description="Polar residues" evidence="8">
    <location>
        <begin position="124"/>
        <end position="139"/>
    </location>
</feature>
<dbReference type="FunCoup" id="A0A200R304">
    <property type="interactions" value="1"/>
</dbReference>